<organism evidence="1">
    <name type="scientific">marine sediment metagenome</name>
    <dbReference type="NCBI Taxonomy" id="412755"/>
    <lineage>
        <taxon>unclassified sequences</taxon>
        <taxon>metagenomes</taxon>
        <taxon>ecological metagenomes</taxon>
    </lineage>
</organism>
<accession>X1R2Y5</accession>
<reference evidence="1" key="1">
    <citation type="journal article" date="2014" name="Front. Microbiol.">
        <title>High frequency of phylogenetically diverse reductive dehalogenase-homologous genes in deep subseafloor sedimentary metagenomes.</title>
        <authorList>
            <person name="Kawai M."/>
            <person name="Futagami T."/>
            <person name="Toyoda A."/>
            <person name="Takaki Y."/>
            <person name="Nishi S."/>
            <person name="Hori S."/>
            <person name="Arai W."/>
            <person name="Tsubouchi T."/>
            <person name="Morono Y."/>
            <person name="Uchiyama I."/>
            <person name="Ito T."/>
            <person name="Fujiyama A."/>
            <person name="Inagaki F."/>
            <person name="Takami H."/>
        </authorList>
    </citation>
    <scope>NUCLEOTIDE SEQUENCE</scope>
    <source>
        <strain evidence="1">Expedition CK06-06</strain>
    </source>
</reference>
<feature type="non-terminal residue" evidence="1">
    <location>
        <position position="81"/>
    </location>
</feature>
<protein>
    <submittedName>
        <fullName evidence="1">Uncharacterized protein</fullName>
    </submittedName>
</protein>
<proteinExistence type="predicted"/>
<sequence length="81" mass="9511">KTIKAITAANAERFYTELHFVPLLINYTELIEIGKVSEKYRVSRISILRFVPHGRGQLIKNFALNQYQNNKLKQMILKLTY</sequence>
<evidence type="ECO:0000313" key="1">
    <source>
        <dbReference type="EMBL" id="GAI61446.1"/>
    </source>
</evidence>
<dbReference type="AlphaFoldDB" id="X1R2Y5"/>
<feature type="non-terminal residue" evidence="1">
    <location>
        <position position="1"/>
    </location>
</feature>
<name>X1R2Y5_9ZZZZ</name>
<comment type="caution">
    <text evidence="1">The sequence shown here is derived from an EMBL/GenBank/DDBJ whole genome shotgun (WGS) entry which is preliminary data.</text>
</comment>
<gene>
    <name evidence="1" type="ORF">S06H3_65871</name>
</gene>
<dbReference type="EMBL" id="BARV01044571">
    <property type="protein sequence ID" value="GAI61446.1"/>
    <property type="molecule type" value="Genomic_DNA"/>
</dbReference>